<evidence type="ECO:0008006" key="3">
    <source>
        <dbReference type="Google" id="ProtNLM"/>
    </source>
</evidence>
<proteinExistence type="predicted"/>
<keyword evidence="2" id="KW-1185">Reference proteome</keyword>
<protein>
    <recommendedName>
        <fullName evidence="3">DUF1835 domain-containing protein</fullName>
    </recommendedName>
</protein>
<dbReference type="RefSeq" id="WP_319843495.1">
    <property type="nucleotide sequence ID" value="NZ_JAXAFJ010000002.1"/>
</dbReference>
<gene>
    <name evidence="1" type="ORF">SCD90_04815</name>
</gene>
<name>A0ABU4RME1_9HYPH</name>
<sequence>MRLIVTNGDAAVERLRAGGMTGDILPWRDVLHDGPVPEDEPLERLSQLRAAFLAEEFGMPRDEVALRFAERDTTIRQHRDYERIEIWLEHDLYDQLQLLQILHFFAEQQRMENIYLVQADSYLGLTRVEDVEALSTTAMRVSPMQFELACHGWRAFTSPDPSALVQFSSHDTGALPFLKPAILRLLAEFPDPVRGLSLTEERILERLQDGPATAADLFRDVTGQEDARFMADASFFRRVGGLAFVKEPLLNGLPAPYCLRSEKLDAEDGLPASYADFAGAEVRLTDAGREVLSGGLDHAMANDVDRWIGGVRLRPALQLRYDRKAGEMIAPR</sequence>
<evidence type="ECO:0000313" key="1">
    <source>
        <dbReference type="EMBL" id="MDX6805378.1"/>
    </source>
</evidence>
<reference evidence="1 2" key="1">
    <citation type="submission" date="2023-11" db="EMBL/GenBank/DDBJ databases">
        <authorList>
            <person name="Bao R."/>
        </authorList>
    </citation>
    <scope>NUCLEOTIDE SEQUENCE [LARGE SCALE GENOMIC DNA]</scope>
    <source>
        <strain evidence="1 2">PJ23</strain>
    </source>
</reference>
<dbReference type="Proteomes" id="UP001274321">
    <property type="component" value="Unassembled WGS sequence"/>
</dbReference>
<comment type="caution">
    <text evidence="1">The sequence shown here is derived from an EMBL/GenBank/DDBJ whole genome shotgun (WGS) entry which is preliminary data.</text>
</comment>
<organism evidence="1 2">
    <name type="scientific">Terrihabitans rhizophilus</name>
    <dbReference type="NCBI Taxonomy" id="3092662"/>
    <lineage>
        <taxon>Bacteria</taxon>
        <taxon>Pseudomonadati</taxon>
        <taxon>Pseudomonadota</taxon>
        <taxon>Alphaproteobacteria</taxon>
        <taxon>Hyphomicrobiales</taxon>
        <taxon>Terrihabitans</taxon>
    </lineage>
</organism>
<evidence type="ECO:0000313" key="2">
    <source>
        <dbReference type="Proteomes" id="UP001274321"/>
    </source>
</evidence>
<dbReference type="EMBL" id="JAXAFJ010000002">
    <property type="protein sequence ID" value="MDX6805378.1"/>
    <property type="molecule type" value="Genomic_DNA"/>
</dbReference>
<accession>A0ABU4RME1</accession>